<keyword evidence="2" id="KW-1185">Reference proteome</keyword>
<accession>A0ACA9S5N2</accession>
<organism evidence="1 2">
    <name type="scientific">Racocetra persica</name>
    <dbReference type="NCBI Taxonomy" id="160502"/>
    <lineage>
        <taxon>Eukaryota</taxon>
        <taxon>Fungi</taxon>
        <taxon>Fungi incertae sedis</taxon>
        <taxon>Mucoromycota</taxon>
        <taxon>Glomeromycotina</taxon>
        <taxon>Glomeromycetes</taxon>
        <taxon>Diversisporales</taxon>
        <taxon>Gigasporaceae</taxon>
        <taxon>Racocetra</taxon>
    </lineage>
</organism>
<evidence type="ECO:0000313" key="2">
    <source>
        <dbReference type="Proteomes" id="UP000789920"/>
    </source>
</evidence>
<name>A0ACA9S5N2_9GLOM</name>
<comment type="caution">
    <text evidence="1">The sequence shown here is derived from an EMBL/GenBank/DDBJ whole genome shotgun (WGS) entry which is preliminary data.</text>
</comment>
<reference evidence="1" key="1">
    <citation type="submission" date="2021-06" db="EMBL/GenBank/DDBJ databases">
        <authorList>
            <person name="Kallberg Y."/>
            <person name="Tangrot J."/>
            <person name="Rosling A."/>
        </authorList>
    </citation>
    <scope>NUCLEOTIDE SEQUENCE</scope>
    <source>
        <strain evidence="1">MA461A</strain>
    </source>
</reference>
<evidence type="ECO:0000313" key="1">
    <source>
        <dbReference type="EMBL" id="CAG8827576.1"/>
    </source>
</evidence>
<gene>
    <name evidence="1" type="ORF">RPERSI_LOCUS27010</name>
</gene>
<dbReference type="EMBL" id="CAJVQC010094055">
    <property type="protein sequence ID" value="CAG8827576.1"/>
    <property type="molecule type" value="Genomic_DNA"/>
</dbReference>
<sequence length="51" mass="6026">ELYNIDQLITEKRRGCPPKNNAENQERKRKRMVSPPPLNFDETMAPKNDIE</sequence>
<feature type="non-terminal residue" evidence="1">
    <location>
        <position position="51"/>
    </location>
</feature>
<proteinExistence type="predicted"/>
<protein>
    <submittedName>
        <fullName evidence="1">12940_t:CDS:1</fullName>
    </submittedName>
</protein>
<dbReference type="Proteomes" id="UP000789920">
    <property type="component" value="Unassembled WGS sequence"/>
</dbReference>
<feature type="non-terminal residue" evidence="1">
    <location>
        <position position="1"/>
    </location>
</feature>